<dbReference type="AlphaFoldDB" id="A0A3M7SQN4"/>
<proteinExistence type="predicted"/>
<dbReference type="EMBL" id="REGN01000959">
    <property type="protein sequence ID" value="RNA37917.1"/>
    <property type="molecule type" value="Genomic_DNA"/>
</dbReference>
<gene>
    <name evidence="1" type="ORF">BpHYR1_042799</name>
</gene>
<dbReference type="OrthoDB" id="445826at2759"/>
<keyword evidence="2" id="KW-1185">Reference proteome</keyword>
<dbReference type="Proteomes" id="UP000276133">
    <property type="component" value="Unassembled WGS sequence"/>
</dbReference>
<sequence>MSDNLPICSEIIIQNKPKNINNIENIYHKANYQKIYWDNLIIQNEYKLSLENRLNILNLITEVLNDIHSEMIEVTRKLSKKVLVKNGKTKLIIETYSLTLITSCSRKNSDENKERSSEHLKKSFEKLFNEKITREDDLQYLKNIEVKISDFELKITEMSDHYNINDVRYLIFNLTNRKSTGFSDVSNEMYKYGCSDVLRKLSSME</sequence>
<name>A0A3M7SQN4_BRAPC</name>
<evidence type="ECO:0000313" key="2">
    <source>
        <dbReference type="Proteomes" id="UP000276133"/>
    </source>
</evidence>
<evidence type="ECO:0000313" key="1">
    <source>
        <dbReference type="EMBL" id="RNA37917.1"/>
    </source>
</evidence>
<accession>A0A3M7SQN4</accession>
<comment type="caution">
    <text evidence="1">The sequence shown here is derived from an EMBL/GenBank/DDBJ whole genome shotgun (WGS) entry which is preliminary data.</text>
</comment>
<protein>
    <submittedName>
        <fullName evidence="1">Uncharacterized protein</fullName>
    </submittedName>
</protein>
<organism evidence="1 2">
    <name type="scientific">Brachionus plicatilis</name>
    <name type="common">Marine rotifer</name>
    <name type="synonym">Brachionus muelleri</name>
    <dbReference type="NCBI Taxonomy" id="10195"/>
    <lineage>
        <taxon>Eukaryota</taxon>
        <taxon>Metazoa</taxon>
        <taxon>Spiralia</taxon>
        <taxon>Gnathifera</taxon>
        <taxon>Rotifera</taxon>
        <taxon>Eurotatoria</taxon>
        <taxon>Monogononta</taxon>
        <taxon>Pseudotrocha</taxon>
        <taxon>Ploima</taxon>
        <taxon>Brachionidae</taxon>
        <taxon>Brachionus</taxon>
    </lineage>
</organism>
<reference evidence="1 2" key="1">
    <citation type="journal article" date="2018" name="Sci. Rep.">
        <title>Genomic signatures of local adaptation to the degree of environmental predictability in rotifers.</title>
        <authorList>
            <person name="Franch-Gras L."/>
            <person name="Hahn C."/>
            <person name="Garcia-Roger E.M."/>
            <person name="Carmona M.J."/>
            <person name="Serra M."/>
            <person name="Gomez A."/>
        </authorList>
    </citation>
    <scope>NUCLEOTIDE SEQUENCE [LARGE SCALE GENOMIC DNA]</scope>
    <source>
        <strain evidence="1">HYR1</strain>
    </source>
</reference>